<dbReference type="Gene3D" id="1.10.10.10">
    <property type="entry name" value="Winged helix-like DNA-binding domain superfamily/Winged helix DNA-binding domain"/>
    <property type="match status" value="1"/>
</dbReference>
<name>A0ABS2KXM3_9NOCA</name>
<dbReference type="InterPro" id="IPR039422">
    <property type="entry name" value="MarR/SlyA-like"/>
</dbReference>
<evidence type="ECO:0000259" key="1">
    <source>
        <dbReference type="PROSITE" id="PS50995"/>
    </source>
</evidence>
<accession>A0ABS2KXM3</accession>
<keyword evidence="2" id="KW-0238">DNA-binding</keyword>
<dbReference type="EMBL" id="JAFBBK010000001">
    <property type="protein sequence ID" value="MBM7416390.1"/>
    <property type="molecule type" value="Genomic_DNA"/>
</dbReference>
<protein>
    <submittedName>
        <fullName evidence="2">DNA-binding MarR family transcriptional regulator</fullName>
    </submittedName>
</protein>
<feature type="domain" description="HTH marR-type" evidence="1">
    <location>
        <begin position="1"/>
        <end position="139"/>
    </location>
</feature>
<dbReference type="Pfam" id="PF12802">
    <property type="entry name" value="MarR_2"/>
    <property type="match status" value="1"/>
</dbReference>
<dbReference type="InterPro" id="IPR000835">
    <property type="entry name" value="HTH_MarR-typ"/>
</dbReference>
<dbReference type="Proteomes" id="UP000703038">
    <property type="component" value="Unassembled WGS sequence"/>
</dbReference>
<dbReference type="PRINTS" id="PR00598">
    <property type="entry name" value="HTHMARR"/>
</dbReference>
<sequence length="150" mass="16626">MPDGRSRPIEEAWAAMTSLVFENRDTWRRRVAAEVDMPFSRVRVLRRLMSGSLTMTELASAAAMDAPATTVCVNDLEKRGYVQRTVEADRRSKRVTVTDDGRAVMERVGDISDPPPPSLQHLSTEDAAHLHRILARAVSPVGADGVRDRS</sequence>
<evidence type="ECO:0000313" key="2">
    <source>
        <dbReference type="EMBL" id="MBM7416390.1"/>
    </source>
</evidence>
<dbReference type="SUPFAM" id="SSF46785">
    <property type="entry name" value="Winged helix' DNA-binding domain"/>
    <property type="match status" value="1"/>
</dbReference>
<evidence type="ECO:0000313" key="3">
    <source>
        <dbReference type="Proteomes" id="UP000703038"/>
    </source>
</evidence>
<dbReference type="PANTHER" id="PTHR33164:SF43">
    <property type="entry name" value="HTH-TYPE TRANSCRIPTIONAL REPRESSOR YETL"/>
    <property type="match status" value="1"/>
</dbReference>
<dbReference type="RefSeq" id="WP_204869208.1">
    <property type="nucleotide sequence ID" value="NZ_JAFBBK010000001.1"/>
</dbReference>
<reference evidence="2 3" key="1">
    <citation type="submission" date="2021-01" db="EMBL/GenBank/DDBJ databases">
        <title>Genomics of switchgrass bacterial isolates.</title>
        <authorList>
            <person name="Shade A."/>
        </authorList>
    </citation>
    <scope>NUCLEOTIDE SEQUENCE [LARGE SCALE GENOMIC DNA]</scope>
    <source>
        <strain evidence="2 3">PvP111</strain>
    </source>
</reference>
<dbReference type="InterPro" id="IPR036388">
    <property type="entry name" value="WH-like_DNA-bd_sf"/>
</dbReference>
<dbReference type="SMART" id="SM00347">
    <property type="entry name" value="HTH_MARR"/>
    <property type="match status" value="1"/>
</dbReference>
<proteinExistence type="predicted"/>
<comment type="caution">
    <text evidence="2">The sequence shown here is derived from an EMBL/GenBank/DDBJ whole genome shotgun (WGS) entry which is preliminary data.</text>
</comment>
<dbReference type="InterPro" id="IPR036390">
    <property type="entry name" value="WH_DNA-bd_sf"/>
</dbReference>
<keyword evidence="3" id="KW-1185">Reference proteome</keyword>
<dbReference type="PANTHER" id="PTHR33164">
    <property type="entry name" value="TRANSCRIPTIONAL REGULATOR, MARR FAMILY"/>
    <property type="match status" value="1"/>
</dbReference>
<dbReference type="GO" id="GO:0003677">
    <property type="term" value="F:DNA binding"/>
    <property type="evidence" value="ECO:0007669"/>
    <property type="project" value="UniProtKB-KW"/>
</dbReference>
<organism evidence="2 3">
    <name type="scientific">Rhodococcoides corynebacterioides</name>
    <dbReference type="NCBI Taxonomy" id="53972"/>
    <lineage>
        <taxon>Bacteria</taxon>
        <taxon>Bacillati</taxon>
        <taxon>Actinomycetota</taxon>
        <taxon>Actinomycetes</taxon>
        <taxon>Mycobacteriales</taxon>
        <taxon>Nocardiaceae</taxon>
        <taxon>Rhodococcoides</taxon>
    </lineage>
</organism>
<dbReference type="PROSITE" id="PS50995">
    <property type="entry name" value="HTH_MARR_2"/>
    <property type="match status" value="1"/>
</dbReference>
<gene>
    <name evidence="2" type="ORF">JOE42_003123</name>
</gene>